<keyword evidence="1" id="KW-0812">Transmembrane</keyword>
<accession>A0A366D0V1</accession>
<proteinExistence type="predicted"/>
<organism evidence="2 3">
    <name type="scientific">Nocardia puris</name>
    <dbReference type="NCBI Taxonomy" id="208602"/>
    <lineage>
        <taxon>Bacteria</taxon>
        <taxon>Bacillati</taxon>
        <taxon>Actinomycetota</taxon>
        <taxon>Actinomycetes</taxon>
        <taxon>Mycobacteriales</taxon>
        <taxon>Nocardiaceae</taxon>
        <taxon>Nocardia</taxon>
    </lineage>
</organism>
<feature type="transmembrane region" description="Helical" evidence="1">
    <location>
        <begin position="42"/>
        <end position="61"/>
    </location>
</feature>
<dbReference type="OrthoDB" id="9970514at2"/>
<keyword evidence="3" id="KW-1185">Reference proteome</keyword>
<gene>
    <name evidence="2" type="ORF">DFR74_1196</name>
</gene>
<dbReference type="Proteomes" id="UP000252586">
    <property type="component" value="Unassembled WGS sequence"/>
</dbReference>
<comment type="caution">
    <text evidence="2">The sequence shown here is derived from an EMBL/GenBank/DDBJ whole genome shotgun (WGS) entry which is preliminary data.</text>
</comment>
<sequence>MVYDASDFPAVRTPIPVIVAVAGGIVCSVVMIATALANQPGIIDLLVVTLVPGAAVVRAVADGPAGKAKVVEVIACLFGLLWLWMRPDVGTVLVVALLLFPVLGGEVYRWFRRQKQGRVRWLSLHRAAADDGARIVWVQHASPRGEQTQVLLMDPSTGEETTPRSLWGQWPAQIYVAITGGRRVLAMSLRGDDKAAERLAKYEVA</sequence>
<dbReference type="EMBL" id="QNRE01000019">
    <property type="protein sequence ID" value="RBO83084.1"/>
    <property type="molecule type" value="Genomic_DNA"/>
</dbReference>
<feature type="transmembrane region" description="Helical" evidence="1">
    <location>
        <begin position="91"/>
        <end position="111"/>
    </location>
</feature>
<evidence type="ECO:0000256" key="1">
    <source>
        <dbReference type="SAM" id="Phobius"/>
    </source>
</evidence>
<name>A0A366D0V1_9NOCA</name>
<evidence type="ECO:0000313" key="3">
    <source>
        <dbReference type="Proteomes" id="UP000252586"/>
    </source>
</evidence>
<dbReference type="RefSeq" id="WP_147266005.1">
    <property type="nucleotide sequence ID" value="NZ_CP107943.1"/>
</dbReference>
<feature type="transmembrane region" description="Helical" evidence="1">
    <location>
        <begin position="15"/>
        <end position="36"/>
    </location>
</feature>
<dbReference type="STRING" id="1210090.GCA_001613185_04843"/>
<reference evidence="2 3" key="1">
    <citation type="submission" date="2018-06" db="EMBL/GenBank/DDBJ databases">
        <title>Genomic Encyclopedia of Type Strains, Phase IV (KMG-IV): sequencing the most valuable type-strain genomes for metagenomic binning, comparative biology and taxonomic classification.</title>
        <authorList>
            <person name="Goeker M."/>
        </authorList>
    </citation>
    <scope>NUCLEOTIDE SEQUENCE [LARGE SCALE GENOMIC DNA]</scope>
    <source>
        <strain evidence="2 3">DSM 44599</strain>
    </source>
</reference>
<keyword evidence="1" id="KW-0472">Membrane</keyword>
<evidence type="ECO:0000313" key="2">
    <source>
        <dbReference type="EMBL" id="RBO83084.1"/>
    </source>
</evidence>
<keyword evidence="1" id="KW-1133">Transmembrane helix</keyword>
<dbReference type="AlphaFoldDB" id="A0A366D0V1"/>
<protein>
    <submittedName>
        <fullName evidence="2">Uncharacterized protein</fullName>
    </submittedName>
</protein>